<protein>
    <submittedName>
        <fullName evidence="5">GNAT family N-acetyltransferase</fullName>
    </submittedName>
</protein>
<dbReference type="InterPro" id="IPR016181">
    <property type="entry name" value="Acyl_CoA_acyltransferase"/>
</dbReference>
<sequence>MMISLRPVNEGDLSFLYRLISEPDSTGEFQWYGFQNPRTLRDRWEENGMLGDDGGILIIANDGDEAGFVSWRKEVANRASYFWSMGLIVAPEHRGKGYGTQAQKLLVRYLFDHSTVNRVEASTEITNLAEQRALEKAGFTREGVLRGVGFRAGEWRDGVLYSMLRSDLDPTPEA</sequence>
<dbReference type="InterPro" id="IPR051531">
    <property type="entry name" value="N-acetyltransferase"/>
</dbReference>
<dbReference type="Pfam" id="PF13302">
    <property type="entry name" value="Acetyltransf_3"/>
    <property type="match status" value="1"/>
</dbReference>
<evidence type="ECO:0000313" key="5">
    <source>
        <dbReference type="EMBL" id="MBF8186579.1"/>
    </source>
</evidence>
<evidence type="ECO:0000256" key="3">
    <source>
        <dbReference type="ARBA" id="ARBA00038502"/>
    </source>
</evidence>
<dbReference type="RefSeq" id="WP_195895549.1">
    <property type="nucleotide sequence ID" value="NZ_JADOGI010000029.1"/>
</dbReference>
<gene>
    <name evidence="5" type="ORF">ITP53_12660</name>
</gene>
<name>A0A931A8F4_9ACTN</name>
<accession>A0A931A8F4</accession>
<dbReference type="PANTHER" id="PTHR43792:SF8">
    <property type="entry name" value="[RIBOSOMAL PROTEIN US5]-ALANINE N-ACETYLTRANSFERASE"/>
    <property type="match status" value="1"/>
</dbReference>
<evidence type="ECO:0000313" key="6">
    <source>
        <dbReference type="Proteomes" id="UP000605361"/>
    </source>
</evidence>
<dbReference type="SUPFAM" id="SSF55729">
    <property type="entry name" value="Acyl-CoA N-acyltransferases (Nat)"/>
    <property type="match status" value="1"/>
</dbReference>
<comment type="caution">
    <text evidence="5">The sequence shown here is derived from an EMBL/GenBank/DDBJ whole genome shotgun (WGS) entry which is preliminary data.</text>
</comment>
<dbReference type="PROSITE" id="PS51186">
    <property type="entry name" value="GNAT"/>
    <property type="match status" value="1"/>
</dbReference>
<dbReference type="Gene3D" id="3.40.630.30">
    <property type="match status" value="1"/>
</dbReference>
<dbReference type="Proteomes" id="UP000605361">
    <property type="component" value="Unassembled WGS sequence"/>
</dbReference>
<evidence type="ECO:0000256" key="1">
    <source>
        <dbReference type="ARBA" id="ARBA00022679"/>
    </source>
</evidence>
<keyword evidence="1" id="KW-0808">Transferase</keyword>
<evidence type="ECO:0000259" key="4">
    <source>
        <dbReference type="PROSITE" id="PS51186"/>
    </source>
</evidence>
<dbReference type="InterPro" id="IPR000182">
    <property type="entry name" value="GNAT_dom"/>
</dbReference>
<keyword evidence="6" id="KW-1185">Reference proteome</keyword>
<dbReference type="AlphaFoldDB" id="A0A931A8F4"/>
<dbReference type="GO" id="GO:0016747">
    <property type="term" value="F:acyltransferase activity, transferring groups other than amino-acyl groups"/>
    <property type="evidence" value="ECO:0007669"/>
    <property type="project" value="InterPro"/>
</dbReference>
<feature type="domain" description="N-acetyltransferase" evidence="4">
    <location>
        <begin position="3"/>
        <end position="166"/>
    </location>
</feature>
<evidence type="ECO:0000256" key="2">
    <source>
        <dbReference type="ARBA" id="ARBA00023315"/>
    </source>
</evidence>
<proteinExistence type="inferred from homology"/>
<comment type="similarity">
    <text evidence="3">Belongs to the acetyltransferase family. RimJ subfamily.</text>
</comment>
<reference evidence="5" key="1">
    <citation type="submission" date="2020-11" db="EMBL/GenBank/DDBJ databases">
        <title>Whole-genome analyses of Nonomuraea sp. K274.</title>
        <authorList>
            <person name="Veyisoglu A."/>
        </authorList>
    </citation>
    <scope>NUCLEOTIDE SEQUENCE</scope>
    <source>
        <strain evidence="5">K274</strain>
    </source>
</reference>
<organism evidence="5 6">
    <name type="scientific">Nonomuraea cypriaca</name>
    <dbReference type="NCBI Taxonomy" id="1187855"/>
    <lineage>
        <taxon>Bacteria</taxon>
        <taxon>Bacillati</taxon>
        <taxon>Actinomycetota</taxon>
        <taxon>Actinomycetes</taxon>
        <taxon>Streptosporangiales</taxon>
        <taxon>Streptosporangiaceae</taxon>
        <taxon>Nonomuraea</taxon>
    </lineage>
</organism>
<keyword evidence="2" id="KW-0012">Acyltransferase</keyword>
<dbReference type="PANTHER" id="PTHR43792">
    <property type="entry name" value="GNAT FAMILY, PUTATIVE (AFU_ORTHOLOGUE AFUA_3G00765)-RELATED-RELATED"/>
    <property type="match status" value="1"/>
</dbReference>
<dbReference type="EMBL" id="JADOGI010000029">
    <property type="protein sequence ID" value="MBF8186579.1"/>
    <property type="molecule type" value="Genomic_DNA"/>
</dbReference>
<dbReference type="CDD" id="cd04301">
    <property type="entry name" value="NAT_SF"/>
    <property type="match status" value="1"/>
</dbReference>